<proteinExistence type="inferred from homology"/>
<sequence>MMAPESSSSASKDYVAGIAAGVATVLIGHPFDTIKVKLQTQKRSAIVSEYRNGFHCFLQIISREGVRGLYTGATPSFLGMSLESSLLFGVYTQLRTAFQEHMVAGLMREYRCTVLCPTELIKCRLQAQVKGGGSGILSLQVYDGPVDCILRTVRSEGVGGLFRGFSATFAREALGNSAFFLTYEASRSYMLRSLGLPTRRFKDSNETRFENLSEGSSGRSAYKNHLIEAGVGIASGGLAGTAFWLTILPLDVAKTRIQISHEPSQSRNPFVHVRKINKEFGVRGLYAGLGPTLIRAFPANAASIVTWEVVSKFLAGHF</sequence>
<accession>A0ABD3IIR6</accession>
<dbReference type="PANTHER" id="PTHR45624:SF15">
    <property type="entry name" value="MITOCHONDRIAL ARGININE TRANSPORTER BAC1"/>
    <property type="match status" value="1"/>
</dbReference>
<evidence type="ECO:0000256" key="8">
    <source>
        <dbReference type="ARBA" id="ARBA00023136"/>
    </source>
</evidence>
<evidence type="ECO:0000256" key="1">
    <source>
        <dbReference type="ARBA" id="ARBA00004225"/>
    </source>
</evidence>
<evidence type="ECO:0000256" key="3">
    <source>
        <dbReference type="ARBA" id="ARBA00022448"/>
    </source>
</evidence>
<reference evidence="11 12" key="1">
    <citation type="submission" date="2024-09" db="EMBL/GenBank/DDBJ databases">
        <title>Chromosome-scale assembly of Riccia sorocarpa.</title>
        <authorList>
            <person name="Paukszto L."/>
        </authorList>
    </citation>
    <scope>NUCLEOTIDE SEQUENCE [LARGE SCALE GENOMIC DNA]</scope>
    <source>
        <strain evidence="11">LP-2024</strain>
        <tissue evidence="11">Aerial parts of the thallus</tissue>
    </source>
</reference>
<protein>
    <recommendedName>
        <fullName evidence="13">Mitochondrial carrier protein</fullName>
    </recommendedName>
</protein>
<evidence type="ECO:0000256" key="7">
    <source>
        <dbReference type="ARBA" id="ARBA00023128"/>
    </source>
</evidence>
<evidence type="ECO:0000256" key="9">
    <source>
        <dbReference type="PROSITE-ProRule" id="PRU00282"/>
    </source>
</evidence>
<feature type="repeat" description="Solcar" evidence="9">
    <location>
        <begin position="99"/>
        <end position="189"/>
    </location>
</feature>
<dbReference type="GO" id="GO:0031966">
    <property type="term" value="C:mitochondrial membrane"/>
    <property type="evidence" value="ECO:0007669"/>
    <property type="project" value="UniProtKB-SubCell"/>
</dbReference>
<evidence type="ECO:0000313" key="12">
    <source>
        <dbReference type="Proteomes" id="UP001633002"/>
    </source>
</evidence>
<evidence type="ECO:0000256" key="5">
    <source>
        <dbReference type="ARBA" id="ARBA00022737"/>
    </source>
</evidence>
<gene>
    <name evidence="11" type="ORF">R1sor_020297</name>
</gene>
<dbReference type="EMBL" id="JBJQOH010000001">
    <property type="protein sequence ID" value="KAL3702275.1"/>
    <property type="molecule type" value="Genomic_DNA"/>
</dbReference>
<name>A0ABD3IIR6_9MARC</name>
<evidence type="ECO:0008006" key="13">
    <source>
        <dbReference type="Google" id="ProtNLM"/>
    </source>
</evidence>
<comment type="caution">
    <text evidence="11">The sequence shown here is derived from an EMBL/GenBank/DDBJ whole genome shotgun (WGS) entry which is preliminary data.</text>
</comment>
<dbReference type="InterPro" id="IPR050567">
    <property type="entry name" value="Mitochondrial_Carrier"/>
</dbReference>
<dbReference type="Gene3D" id="1.50.40.10">
    <property type="entry name" value="Mitochondrial carrier domain"/>
    <property type="match status" value="2"/>
</dbReference>
<evidence type="ECO:0000256" key="4">
    <source>
        <dbReference type="ARBA" id="ARBA00022692"/>
    </source>
</evidence>
<comment type="subcellular location">
    <subcellularLocation>
        <location evidence="1">Mitochondrion membrane</location>
        <topology evidence="1">Multi-pass membrane protein</topology>
    </subcellularLocation>
</comment>
<keyword evidence="5" id="KW-0677">Repeat</keyword>
<evidence type="ECO:0000256" key="2">
    <source>
        <dbReference type="ARBA" id="ARBA00006375"/>
    </source>
</evidence>
<dbReference type="SUPFAM" id="SSF103506">
    <property type="entry name" value="Mitochondrial carrier"/>
    <property type="match status" value="1"/>
</dbReference>
<feature type="repeat" description="Solcar" evidence="9">
    <location>
        <begin position="227"/>
        <end position="313"/>
    </location>
</feature>
<dbReference type="InterPro" id="IPR018108">
    <property type="entry name" value="MCP_transmembrane"/>
</dbReference>
<dbReference type="Proteomes" id="UP001633002">
    <property type="component" value="Unassembled WGS sequence"/>
</dbReference>
<dbReference type="PROSITE" id="PS50920">
    <property type="entry name" value="SOLCAR"/>
    <property type="match status" value="3"/>
</dbReference>
<dbReference type="Pfam" id="PF00153">
    <property type="entry name" value="Mito_carr"/>
    <property type="match status" value="3"/>
</dbReference>
<keyword evidence="4 9" id="KW-0812">Transmembrane</keyword>
<dbReference type="InterPro" id="IPR023395">
    <property type="entry name" value="MCP_dom_sf"/>
</dbReference>
<evidence type="ECO:0000256" key="10">
    <source>
        <dbReference type="RuleBase" id="RU000488"/>
    </source>
</evidence>
<keyword evidence="12" id="KW-1185">Reference proteome</keyword>
<evidence type="ECO:0000256" key="6">
    <source>
        <dbReference type="ARBA" id="ARBA00022989"/>
    </source>
</evidence>
<feature type="repeat" description="Solcar" evidence="9">
    <location>
        <begin position="8"/>
        <end position="97"/>
    </location>
</feature>
<organism evidence="11 12">
    <name type="scientific">Riccia sorocarpa</name>
    <dbReference type="NCBI Taxonomy" id="122646"/>
    <lineage>
        <taxon>Eukaryota</taxon>
        <taxon>Viridiplantae</taxon>
        <taxon>Streptophyta</taxon>
        <taxon>Embryophyta</taxon>
        <taxon>Marchantiophyta</taxon>
        <taxon>Marchantiopsida</taxon>
        <taxon>Marchantiidae</taxon>
        <taxon>Marchantiales</taxon>
        <taxon>Ricciaceae</taxon>
        <taxon>Riccia</taxon>
    </lineage>
</organism>
<comment type="similarity">
    <text evidence="2 10">Belongs to the mitochondrial carrier (TC 2.A.29) family.</text>
</comment>
<keyword evidence="6" id="KW-1133">Transmembrane helix</keyword>
<keyword evidence="8 9" id="KW-0472">Membrane</keyword>
<evidence type="ECO:0000313" key="11">
    <source>
        <dbReference type="EMBL" id="KAL3702275.1"/>
    </source>
</evidence>
<dbReference type="PANTHER" id="PTHR45624">
    <property type="entry name" value="MITOCHONDRIAL BASIC AMINO ACIDS TRANSPORTER-RELATED"/>
    <property type="match status" value="1"/>
</dbReference>
<dbReference type="AlphaFoldDB" id="A0ABD3IIR6"/>
<keyword evidence="7" id="KW-0496">Mitochondrion</keyword>
<keyword evidence="3 10" id="KW-0813">Transport</keyword>